<evidence type="ECO:0000313" key="5">
    <source>
        <dbReference type="Proteomes" id="UP000254227"/>
    </source>
</evidence>
<dbReference type="InterPro" id="IPR006935">
    <property type="entry name" value="Helicase/UvrB_N"/>
</dbReference>
<organism evidence="4 5">
    <name type="scientific">Acinetobacter johnsonii</name>
    <dbReference type="NCBI Taxonomy" id="40214"/>
    <lineage>
        <taxon>Bacteria</taxon>
        <taxon>Pseudomonadati</taxon>
        <taxon>Pseudomonadota</taxon>
        <taxon>Gammaproteobacteria</taxon>
        <taxon>Moraxellales</taxon>
        <taxon>Moraxellaceae</taxon>
        <taxon>Acinetobacter</taxon>
    </lineage>
</organism>
<keyword evidence="4" id="KW-0547">Nucleotide-binding</keyword>
<keyword evidence="4" id="KW-0378">Hydrolase</keyword>
<dbReference type="InterPro" id="IPR027785">
    <property type="entry name" value="UvrD-like_helicase_C"/>
</dbReference>
<dbReference type="EMBL" id="CP065666">
    <property type="protein sequence ID" value="QPS03477.1"/>
    <property type="molecule type" value="Genomic_DNA"/>
</dbReference>
<evidence type="ECO:0000313" key="6">
    <source>
        <dbReference type="Proteomes" id="UP000595107"/>
    </source>
</evidence>
<dbReference type="InterPro" id="IPR027417">
    <property type="entry name" value="P-loop_NTPase"/>
</dbReference>
<accession>A0A380UAN5</accession>
<dbReference type="AlphaFoldDB" id="A0A380UAN5"/>
<keyword evidence="4" id="KW-0067">ATP-binding</keyword>
<reference evidence="3 6" key="2">
    <citation type="submission" date="2020-12" db="EMBL/GenBank/DDBJ databases">
        <title>FDA dAtabase for Regulatory Grade micrObial Sequences (FDA-ARGOS): Supporting development and validation of Infectious Disease Dx tests.</title>
        <authorList>
            <person name="Sproer C."/>
            <person name="Gronow S."/>
            <person name="Severitt S."/>
            <person name="Schroder I."/>
            <person name="Tallon L."/>
            <person name="Sadzewicz L."/>
            <person name="Zhao X."/>
            <person name="Boylan J."/>
            <person name="Ott S."/>
            <person name="Bowen H."/>
            <person name="Vavikolanu K."/>
            <person name="Mehta A."/>
            <person name="Aluvathingal J."/>
            <person name="Nadendla S."/>
            <person name="Lowell S."/>
            <person name="Myers T."/>
            <person name="Yan Y."/>
            <person name="Sichtig H."/>
        </authorList>
    </citation>
    <scope>NUCLEOTIDE SEQUENCE [LARGE SCALE GENOMIC DNA]</scope>
    <source>
        <strain evidence="3 6">FDAARGOS_910</strain>
    </source>
</reference>
<proteinExistence type="predicted"/>
<dbReference type="Proteomes" id="UP000254227">
    <property type="component" value="Unassembled WGS sequence"/>
</dbReference>
<evidence type="ECO:0000259" key="1">
    <source>
        <dbReference type="Pfam" id="PF04851"/>
    </source>
</evidence>
<feature type="domain" description="Helicase/UvrB N-terminal" evidence="1">
    <location>
        <begin position="174"/>
        <end position="339"/>
    </location>
</feature>
<keyword evidence="4" id="KW-0347">Helicase</keyword>
<dbReference type="SUPFAM" id="SSF52540">
    <property type="entry name" value="P-loop containing nucleoside triphosphate hydrolases"/>
    <property type="match status" value="1"/>
</dbReference>
<sequence>MDIPNNLYIQESLKERLAQHHIDFLVSLIDKDCSQAYALFSPLNEKEYTYFYDQEKEEPDEYTNGFVFLQPGYSIVFIGLDDDEESLDYYKEQFLLDLNTLSDKFKYDKYIGRQLKWKKYISEQYFIDDLGCYINLKQEDQDDKRKTELLISLIIGSINQIENILIKAPDNLLDKVKNKIQLFDGDQTRFIYDSESDLKKIRIQGLSGSGKTELLLHKLKEIYLKDGESKILFTCHNKILSSSLKNRIPSFFNFMKVDVQIDWEKLLCVHAWGSTLNPLSGAYRYICEKYDLNFYTFSRENTFDKVCKVAIKELRGKVLDDNHKIFDYVFIDESQDFPKSFIELIELVTKKQMYIAGDVFQNIFDNIDSNSVEPNFLLKKCYRTDPRTLMIAHGMGLGIFEEKAIKTLSVNEWKACGYNVLESNRQYELSRDPTRRFEDLESESIVSFEMLTLDKSIYDKNLVNYIVQIVQSICQDNSTVTVSDIGIVFIDRDPIVYKYVEYFCAHLDQLIEWDVNNAIKSKENIENQLFVSNINNVKGLEFPFVICISNSIRNDASYRNSLYMTLTRSFLKTYFVVGSIDQDLNYRFTKNIENINLTKKMHVSVQQETLPESLTINLKSDVSNYSLADFIKNYLKESDLEAPIKNKIYKLTKGFYEDSNIYNPDEVERFINDFIEKY</sequence>
<dbReference type="GO" id="GO:0004386">
    <property type="term" value="F:helicase activity"/>
    <property type="evidence" value="ECO:0007669"/>
    <property type="project" value="UniProtKB-KW"/>
</dbReference>
<dbReference type="RefSeq" id="WP_004692598.1">
    <property type="nucleotide sequence ID" value="NZ_BBTB01000045.1"/>
</dbReference>
<name>A0A380UAN5_ACIJO</name>
<dbReference type="Proteomes" id="UP000595107">
    <property type="component" value="Chromosome"/>
</dbReference>
<dbReference type="Gene3D" id="3.40.50.300">
    <property type="entry name" value="P-loop containing nucleotide triphosphate hydrolases"/>
    <property type="match status" value="1"/>
</dbReference>
<evidence type="ECO:0000259" key="2">
    <source>
        <dbReference type="Pfam" id="PF13538"/>
    </source>
</evidence>
<reference evidence="4 5" key="1">
    <citation type="submission" date="2018-06" db="EMBL/GenBank/DDBJ databases">
        <authorList>
            <consortium name="Pathogen Informatics"/>
            <person name="Doyle S."/>
        </authorList>
    </citation>
    <scope>NUCLEOTIDE SEQUENCE [LARGE SCALE GENOMIC DNA]</scope>
    <source>
        <strain evidence="4 5">NCTC10308</strain>
    </source>
</reference>
<protein>
    <submittedName>
        <fullName evidence="3">DEAD/DEAH box helicase</fullName>
    </submittedName>
    <submittedName>
        <fullName evidence="4">Superfamily I DNA and RNA helicases</fullName>
    </submittedName>
</protein>
<feature type="domain" description="UvrD-like helicase C-terminal" evidence="2">
    <location>
        <begin position="529"/>
        <end position="576"/>
    </location>
</feature>
<dbReference type="GO" id="GO:0016787">
    <property type="term" value="F:hydrolase activity"/>
    <property type="evidence" value="ECO:0007669"/>
    <property type="project" value="InterPro"/>
</dbReference>
<dbReference type="GO" id="GO:0005524">
    <property type="term" value="F:ATP binding"/>
    <property type="evidence" value="ECO:0007669"/>
    <property type="project" value="InterPro"/>
</dbReference>
<dbReference type="GO" id="GO:0003677">
    <property type="term" value="F:DNA binding"/>
    <property type="evidence" value="ECO:0007669"/>
    <property type="project" value="InterPro"/>
</dbReference>
<dbReference type="Pfam" id="PF13538">
    <property type="entry name" value="UvrD_C_2"/>
    <property type="match status" value="1"/>
</dbReference>
<evidence type="ECO:0000313" key="4">
    <source>
        <dbReference type="EMBL" id="SUT99672.1"/>
    </source>
</evidence>
<dbReference type="Pfam" id="PF04851">
    <property type="entry name" value="ResIII"/>
    <property type="match status" value="1"/>
</dbReference>
<dbReference type="EMBL" id="UFRV01000006">
    <property type="protein sequence ID" value="SUT99672.1"/>
    <property type="molecule type" value="Genomic_DNA"/>
</dbReference>
<gene>
    <name evidence="3" type="ORF">I6G67_14940</name>
    <name evidence="4" type="ORF">NCTC10308_03331</name>
</gene>
<evidence type="ECO:0000313" key="3">
    <source>
        <dbReference type="EMBL" id="QPS03477.1"/>
    </source>
</evidence>